<evidence type="ECO:0000313" key="1">
    <source>
        <dbReference type="EMBL" id="CAG8556596.1"/>
    </source>
</evidence>
<organism evidence="1 2">
    <name type="scientific">Racocetra fulgida</name>
    <dbReference type="NCBI Taxonomy" id="60492"/>
    <lineage>
        <taxon>Eukaryota</taxon>
        <taxon>Fungi</taxon>
        <taxon>Fungi incertae sedis</taxon>
        <taxon>Mucoromycota</taxon>
        <taxon>Glomeromycotina</taxon>
        <taxon>Glomeromycetes</taxon>
        <taxon>Diversisporales</taxon>
        <taxon>Gigasporaceae</taxon>
        <taxon>Racocetra</taxon>
    </lineage>
</organism>
<dbReference type="EMBL" id="CAJVPZ010005115">
    <property type="protein sequence ID" value="CAG8556596.1"/>
    <property type="molecule type" value="Genomic_DNA"/>
</dbReference>
<gene>
    <name evidence="1" type="ORF">RFULGI_LOCUS4877</name>
</gene>
<feature type="non-terminal residue" evidence="1">
    <location>
        <position position="1"/>
    </location>
</feature>
<evidence type="ECO:0000313" key="2">
    <source>
        <dbReference type="Proteomes" id="UP000789396"/>
    </source>
</evidence>
<dbReference type="AlphaFoldDB" id="A0A9N9FTK5"/>
<comment type="caution">
    <text evidence="1">The sequence shown here is derived from an EMBL/GenBank/DDBJ whole genome shotgun (WGS) entry which is preliminary data.</text>
</comment>
<dbReference type="OrthoDB" id="2475570at2759"/>
<dbReference type="Proteomes" id="UP000789396">
    <property type="component" value="Unassembled WGS sequence"/>
</dbReference>
<accession>A0A9N9FTK5</accession>
<sequence>LVYELLKELEVPNHLTGQHFLARHKIRQNNGWECGVAVIAIMRRIRKGYKGDLENIQLGEFDFRKERKELRKKYLEENK</sequence>
<reference evidence="1" key="1">
    <citation type="submission" date="2021-06" db="EMBL/GenBank/DDBJ databases">
        <authorList>
            <person name="Kallberg Y."/>
            <person name="Tangrot J."/>
            <person name="Rosling A."/>
        </authorList>
    </citation>
    <scope>NUCLEOTIDE SEQUENCE</scope>
    <source>
        <strain evidence="1">IN212</strain>
    </source>
</reference>
<keyword evidence="2" id="KW-1185">Reference proteome</keyword>
<proteinExistence type="predicted"/>
<name>A0A9N9FTK5_9GLOM</name>
<protein>
    <submittedName>
        <fullName evidence="1">20009_t:CDS:1</fullName>
    </submittedName>
</protein>